<dbReference type="Gene3D" id="1.20.58.1420">
    <property type="entry name" value="Dsl1p vesicle tethering complex, Tip20p subunit, domain B"/>
    <property type="match status" value="1"/>
</dbReference>
<dbReference type="GO" id="GO:0006890">
    <property type="term" value="P:retrograde vesicle-mediated transport, Golgi to endoplasmic reticulum"/>
    <property type="evidence" value="ECO:0007669"/>
    <property type="project" value="InterPro"/>
</dbReference>
<reference evidence="3" key="2">
    <citation type="submission" date="2020-11" db="EMBL/GenBank/DDBJ databases">
        <authorList>
            <person name="McCartney M.A."/>
            <person name="Auch B."/>
            <person name="Kono T."/>
            <person name="Mallez S."/>
            <person name="Becker A."/>
            <person name="Gohl D.M."/>
            <person name="Silverstein K.A.T."/>
            <person name="Koren S."/>
            <person name="Bechman K.B."/>
            <person name="Herman A."/>
            <person name="Abrahante J.E."/>
            <person name="Garbe J."/>
        </authorList>
    </citation>
    <scope>NUCLEOTIDE SEQUENCE</scope>
    <source>
        <strain evidence="3">Duluth1</strain>
        <tissue evidence="3">Whole animal</tissue>
    </source>
</reference>
<dbReference type="GO" id="GO:0070939">
    <property type="term" value="C:Dsl1/NZR complex"/>
    <property type="evidence" value="ECO:0007669"/>
    <property type="project" value="InterPro"/>
</dbReference>
<comment type="caution">
    <text evidence="3">The sequence shown here is derived from an EMBL/GenBank/DDBJ whole genome shotgun (WGS) entry which is preliminary data.</text>
</comment>
<gene>
    <name evidence="3" type="ORF">DPMN_026708</name>
</gene>
<evidence type="ECO:0000256" key="2">
    <source>
        <dbReference type="SAM" id="Coils"/>
    </source>
</evidence>
<evidence type="ECO:0000313" key="3">
    <source>
        <dbReference type="EMBL" id="KAH3863718.1"/>
    </source>
</evidence>
<accession>A0A9D4LTY6</accession>
<feature type="coiled-coil region" evidence="2">
    <location>
        <begin position="62"/>
        <end position="96"/>
    </location>
</feature>
<organism evidence="3 4">
    <name type="scientific">Dreissena polymorpha</name>
    <name type="common">Zebra mussel</name>
    <name type="synonym">Mytilus polymorpha</name>
    <dbReference type="NCBI Taxonomy" id="45954"/>
    <lineage>
        <taxon>Eukaryota</taxon>
        <taxon>Metazoa</taxon>
        <taxon>Spiralia</taxon>
        <taxon>Lophotrochozoa</taxon>
        <taxon>Mollusca</taxon>
        <taxon>Bivalvia</taxon>
        <taxon>Autobranchia</taxon>
        <taxon>Heteroconchia</taxon>
        <taxon>Euheterodonta</taxon>
        <taxon>Imparidentia</taxon>
        <taxon>Neoheterodontei</taxon>
        <taxon>Myida</taxon>
        <taxon>Dreissenoidea</taxon>
        <taxon>Dreissenidae</taxon>
        <taxon>Dreissena</taxon>
    </lineage>
</organism>
<sequence>MAAPMDTKTSSETFTIDFVNKQFGSDLKKLQLVVNVYQTHKEKQANLTKQLSLASSEAPSELEQGIKNAEKARSDVRKLRDRNDRLYHEIQDQTRDLSTVVKETSALSAEISELEQLTKYLQCVKKVDTTSSQIEVLLQSDNLLKSVDKFAELSALYTNLGTSKCHNMVKYVKDTTIYWYKNLKNKIASEFEETLKQMKWPLVAMSIKAPPVQNTAEAKTKMELLFKQLLKLQLPSSLQGEVEQLPSCVASMPGIRIPILPLSLMVKPLRRRFKYHFFGNKQTNDLAKPEWYFTQTISWIRDHLVFLEQRVQPLLLEAGTQTNVKTEFMVAMTTLVMEKMLTDLPELMNDDHQFSHLVDEALLFDREMRMSYAYPTCLPGALHVLSQDTYFRKWLHIEHKFATEKLDGMMSSYTAWDSQYKHIADVDEQKVPECGDSFMTLLLTITDRYKSLPEPALQLEFLDLQLELLEDFRVRLNQVKNNTHNILSGQYCAILNTAHFVADVLREWSELVFFLQLQYFKMVNTSSTKQSLSEDDIPFGYTTLFDEMISLYSHLENDMLSTLVSQVAMDVRSRGKPYKDDRWISLPHQKEMTLGLSTSACEMLLVLKDHLLDVSELVSKPVFTHFWEKMAANLNQYIFEEVILRNKFNQGGAGQLQFDMQRNMFPLFGEYTSKPESYFKEVKEACFLLNLNVGSAILLKETLYEALHTLPREPDRISQAKAALSDVGVFKLTLDQSELVLSLRTHMAT</sequence>
<name>A0A9D4LTY6_DREPO</name>
<dbReference type="GO" id="GO:0060628">
    <property type="term" value="P:regulation of ER to Golgi vesicle-mediated transport"/>
    <property type="evidence" value="ECO:0007669"/>
    <property type="project" value="TreeGrafter"/>
</dbReference>
<evidence type="ECO:0000256" key="1">
    <source>
        <dbReference type="ARBA" id="ARBA00061158"/>
    </source>
</evidence>
<dbReference type="PROSITE" id="PS51386">
    <property type="entry name" value="RINT1_TIP20"/>
    <property type="match status" value="1"/>
</dbReference>
<dbReference type="PANTHER" id="PTHR13520">
    <property type="entry name" value="RAD50-INTERACTING PROTEIN 1 RINT-1"/>
    <property type="match status" value="1"/>
</dbReference>
<reference evidence="3" key="1">
    <citation type="journal article" date="2019" name="bioRxiv">
        <title>The Genome of the Zebra Mussel, Dreissena polymorpha: A Resource for Invasive Species Research.</title>
        <authorList>
            <person name="McCartney M.A."/>
            <person name="Auch B."/>
            <person name="Kono T."/>
            <person name="Mallez S."/>
            <person name="Zhang Y."/>
            <person name="Obille A."/>
            <person name="Becker A."/>
            <person name="Abrahante J.E."/>
            <person name="Garbe J."/>
            <person name="Badalamenti J.P."/>
            <person name="Herman A."/>
            <person name="Mangelson H."/>
            <person name="Liachko I."/>
            <person name="Sullivan S."/>
            <person name="Sone E.D."/>
            <person name="Koren S."/>
            <person name="Silverstein K.A.T."/>
            <person name="Beckman K.B."/>
            <person name="Gohl D.M."/>
        </authorList>
    </citation>
    <scope>NUCLEOTIDE SEQUENCE</scope>
    <source>
        <strain evidence="3">Duluth1</strain>
        <tissue evidence="3">Whole animal</tissue>
    </source>
</reference>
<keyword evidence="2" id="KW-0175">Coiled coil</keyword>
<dbReference type="Proteomes" id="UP000828390">
    <property type="component" value="Unassembled WGS sequence"/>
</dbReference>
<dbReference type="GO" id="GO:0006888">
    <property type="term" value="P:endoplasmic reticulum to Golgi vesicle-mediated transport"/>
    <property type="evidence" value="ECO:0007669"/>
    <property type="project" value="InterPro"/>
</dbReference>
<proteinExistence type="inferred from homology"/>
<dbReference type="EMBL" id="JAIWYP010000002">
    <property type="protein sequence ID" value="KAH3863718.1"/>
    <property type="molecule type" value="Genomic_DNA"/>
</dbReference>
<dbReference type="Pfam" id="PF04437">
    <property type="entry name" value="RINT1_TIP1"/>
    <property type="match status" value="1"/>
</dbReference>
<evidence type="ECO:0000313" key="4">
    <source>
        <dbReference type="Proteomes" id="UP000828390"/>
    </source>
</evidence>
<dbReference type="InterPro" id="IPR042042">
    <property type="entry name" value="Tip20p_domB"/>
</dbReference>
<dbReference type="FunFam" id="1.20.58.670:FF:000003">
    <property type="entry name" value="RAD50-interacting protein 1"/>
    <property type="match status" value="1"/>
</dbReference>
<dbReference type="InterPro" id="IPR007528">
    <property type="entry name" value="RINT1_Tip20"/>
</dbReference>
<dbReference type="InterPro" id="IPR042044">
    <property type="entry name" value="EXOC6PINT-1/Sec15/Tip20_C_dom2"/>
</dbReference>
<dbReference type="OrthoDB" id="2189254at2759"/>
<dbReference type="PANTHER" id="PTHR13520:SF0">
    <property type="entry name" value="RAD50-INTERACTING PROTEIN 1"/>
    <property type="match status" value="1"/>
</dbReference>
<comment type="similarity">
    <text evidence="1">Belongs to the RINT1 family.</text>
</comment>
<protein>
    <recommendedName>
        <fullName evidence="5">RAD50-interacting protein 1</fullName>
    </recommendedName>
</protein>
<evidence type="ECO:0008006" key="5">
    <source>
        <dbReference type="Google" id="ProtNLM"/>
    </source>
</evidence>
<dbReference type="Gene3D" id="1.20.58.670">
    <property type="entry name" value="Dsl1p vesicle tethering complex, Tip20p subunit, domain D"/>
    <property type="match status" value="1"/>
</dbReference>
<keyword evidence="4" id="KW-1185">Reference proteome</keyword>
<dbReference type="AlphaFoldDB" id="A0A9D4LTY6"/>